<protein>
    <submittedName>
        <fullName evidence="1">Uncharacterized protein</fullName>
    </submittedName>
</protein>
<organism evidence="1">
    <name type="scientific">Streptomyces sp. NBC_00093</name>
    <dbReference type="NCBI Taxonomy" id="2975649"/>
    <lineage>
        <taxon>Bacteria</taxon>
        <taxon>Bacillati</taxon>
        <taxon>Actinomycetota</taxon>
        <taxon>Actinomycetes</taxon>
        <taxon>Kitasatosporales</taxon>
        <taxon>Streptomycetaceae</taxon>
        <taxon>Streptomyces</taxon>
    </lineage>
</organism>
<name>A0AAU2AEU1_9ACTN</name>
<proteinExistence type="predicted"/>
<dbReference type="EMBL" id="CP108222">
    <property type="protein sequence ID" value="WTT22464.1"/>
    <property type="molecule type" value="Genomic_DNA"/>
</dbReference>
<gene>
    <name evidence="1" type="ORF">OHA22_46440</name>
</gene>
<sequence>MTGVRDLDTVAVSSCPVVLVLEESGDPFLAESVPGLDARDPGAGAAGFAVGLFSPGGAGQS</sequence>
<dbReference type="AlphaFoldDB" id="A0AAU2AEU1"/>
<accession>A0AAU2AEU1</accession>
<evidence type="ECO:0000313" key="1">
    <source>
        <dbReference type="EMBL" id="WTT22464.1"/>
    </source>
</evidence>
<reference evidence="1" key="1">
    <citation type="submission" date="2022-10" db="EMBL/GenBank/DDBJ databases">
        <title>The complete genomes of actinobacterial strains from the NBC collection.</title>
        <authorList>
            <person name="Joergensen T.S."/>
            <person name="Alvarez Arevalo M."/>
            <person name="Sterndorff E.B."/>
            <person name="Faurdal D."/>
            <person name="Vuksanovic O."/>
            <person name="Mourched A.-S."/>
            <person name="Charusanti P."/>
            <person name="Shaw S."/>
            <person name="Blin K."/>
            <person name="Weber T."/>
        </authorList>
    </citation>
    <scope>NUCLEOTIDE SEQUENCE</scope>
    <source>
        <strain evidence="1">NBC_00093</strain>
    </source>
</reference>